<proteinExistence type="predicted"/>
<dbReference type="InterPro" id="IPR043128">
    <property type="entry name" value="Rev_trsase/Diguanyl_cyclase"/>
</dbReference>
<feature type="domain" description="PAS" evidence="2">
    <location>
        <begin position="24"/>
        <end position="69"/>
    </location>
</feature>
<dbReference type="PROSITE" id="PS50883">
    <property type="entry name" value="EAL"/>
    <property type="match status" value="1"/>
</dbReference>
<dbReference type="Pfam" id="PF00990">
    <property type="entry name" value="GGDEF"/>
    <property type="match status" value="1"/>
</dbReference>
<dbReference type="PROSITE" id="PS50112">
    <property type="entry name" value="PAS"/>
    <property type="match status" value="2"/>
</dbReference>
<dbReference type="RefSeq" id="WP_201637752.1">
    <property type="nucleotide sequence ID" value="NZ_JAEQNB010000007.1"/>
</dbReference>
<keyword evidence="7" id="KW-1185">Reference proteome</keyword>
<feature type="domain" description="EAL" evidence="4">
    <location>
        <begin position="445"/>
        <end position="699"/>
    </location>
</feature>
<evidence type="ECO:0000313" key="7">
    <source>
        <dbReference type="Proteomes" id="UP000602284"/>
    </source>
</evidence>
<dbReference type="SUPFAM" id="SSF55073">
    <property type="entry name" value="Nucleotide cyclase"/>
    <property type="match status" value="1"/>
</dbReference>
<dbReference type="Gene3D" id="3.20.20.450">
    <property type="entry name" value="EAL domain"/>
    <property type="match status" value="1"/>
</dbReference>
<dbReference type="PIRSF" id="PIRSF005925">
    <property type="entry name" value="Dos"/>
    <property type="match status" value="1"/>
</dbReference>
<dbReference type="Gene3D" id="3.30.450.20">
    <property type="entry name" value="PAS domain"/>
    <property type="match status" value="2"/>
</dbReference>
<evidence type="ECO:0000313" key="6">
    <source>
        <dbReference type="EMBL" id="MBL0388774.1"/>
    </source>
</evidence>
<dbReference type="SUPFAM" id="SSF55785">
    <property type="entry name" value="PYP-like sensor domain (PAS domain)"/>
    <property type="match status" value="2"/>
</dbReference>
<accession>A0ABS1JFJ2</accession>
<feature type="domain" description="PAC" evidence="3">
    <location>
        <begin position="219"/>
        <end position="270"/>
    </location>
</feature>
<dbReference type="InterPro" id="IPR035965">
    <property type="entry name" value="PAS-like_dom_sf"/>
</dbReference>
<dbReference type="SMART" id="SM00052">
    <property type="entry name" value="EAL"/>
    <property type="match status" value="1"/>
</dbReference>
<evidence type="ECO:0000259" key="4">
    <source>
        <dbReference type="PROSITE" id="PS50883"/>
    </source>
</evidence>
<feature type="coiled-coil region" evidence="1">
    <location>
        <begin position="7"/>
        <end position="34"/>
    </location>
</feature>
<dbReference type="InterPro" id="IPR052155">
    <property type="entry name" value="Biofilm_reg_signaling"/>
</dbReference>
<feature type="domain" description="PAC" evidence="3">
    <location>
        <begin position="94"/>
        <end position="146"/>
    </location>
</feature>
<dbReference type="CDD" id="cd01949">
    <property type="entry name" value="GGDEF"/>
    <property type="match status" value="1"/>
</dbReference>
<dbReference type="PROSITE" id="PS50887">
    <property type="entry name" value="GGDEF"/>
    <property type="match status" value="1"/>
</dbReference>
<keyword evidence="1" id="KW-0175">Coiled coil</keyword>
<dbReference type="EMBL" id="JAEQNB010000007">
    <property type="protein sequence ID" value="MBL0388774.1"/>
    <property type="molecule type" value="Genomic_DNA"/>
</dbReference>
<dbReference type="SMART" id="SM00091">
    <property type="entry name" value="PAS"/>
    <property type="match status" value="2"/>
</dbReference>
<comment type="caution">
    <text evidence="6">The sequence shown here is derived from an EMBL/GenBank/DDBJ whole genome shotgun (WGS) entry which is preliminary data.</text>
</comment>
<dbReference type="NCBIfam" id="TIGR00254">
    <property type="entry name" value="GGDEF"/>
    <property type="match status" value="1"/>
</dbReference>
<dbReference type="InterPro" id="IPR000160">
    <property type="entry name" value="GGDEF_dom"/>
</dbReference>
<dbReference type="CDD" id="cd00130">
    <property type="entry name" value="PAS"/>
    <property type="match status" value="2"/>
</dbReference>
<reference evidence="6 7" key="1">
    <citation type="submission" date="2021-01" db="EMBL/GenBank/DDBJ databases">
        <title>Tumebacillus sp. strain ITR2 16S ribosomal RNA gene Genome sequencing and assembly.</title>
        <authorList>
            <person name="Kang M."/>
        </authorList>
    </citation>
    <scope>NUCLEOTIDE SEQUENCE [LARGE SCALE GENOMIC DNA]</scope>
    <source>
        <strain evidence="6 7">ITR2</strain>
    </source>
</reference>
<dbReference type="InterPro" id="IPR001610">
    <property type="entry name" value="PAC"/>
</dbReference>
<evidence type="ECO:0000256" key="1">
    <source>
        <dbReference type="SAM" id="Coils"/>
    </source>
</evidence>
<feature type="domain" description="GGDEF" evidence="5">
    <location>
        <begin position="303"/>
        <end position="436"/>
    </location>
</feature>
<dbReference type="PANTHER" id="PTHR44757">
    <property type="entry name" value="DIGUANYLATE CYCLASE DGCP"/>
    <property type="match status" value="1"/>
</dbReference>
<evidence type="ECO:0000259" key="3">
    <source>
        <dbReference type="PROSITE" id="PS50113"/>
    </source>
</evidence>
<dbReference type="SUPFAM" id="SSF141868">
    <property type="entry name" value="EAL domain-like"/>
    <property type="match status" value="1"/>
</dbReference>
<name>A0ABS1JFJ2_9BACL</name>
<dbReference type="PROSITE" id="PS50113">
    <property type="entry name" value="PAC"/>
    <property type="match status" value="2"/>
</dbReference>
<dbReference type="Pfam" id="PF00989">
    <property type="entry name" value="PAS"/>
    <property type="match status" value="2"/>
</dbReference>
<dbReference type="Proteomes" id="UP000602284">
    <property type="component" value="Unassembled WGS sequence"/>
</dbReference>
<dbReference type="InterPro" id="IPR013767">
    <property type="entry name" value="PAS_fold"/>
</dbReference>
<dbReference type="InterPro" id="IPR000014">
    <property type="entry name" value="PAS"/>
</dbReference>
<dbReference type="InterPro" id="IPR001633">
    <property type="entry name" value="EAL_dom"/>
</dbReference>
<dbReference type="PANTHER" id="PTHR44757:SF2">
    <property type="entry name" value="BIOFILM ARCHITECTURE MAINTENANCE PROTEIN MBAA"/>
    <property type="match status" value="1"/>
</dbReference>
<gene>
    <name evidence="6" type="ORF">JJB07_19415</name>
</gene>
<feature type="domain" description="PAS" evidence="2">
    <location>
        <begin position="147"/>
        <end position="201"/>
    </location>
</feature>
<dbReference type="InterPro" id="IPR012226">
    <property type="entry name" value="Diguanyl_cyclase/Pdiesterase"/>
</dbReference>
<dbReference type="Gene3D" id="3.30.70.270">
    <property type="match status" value="1"/>
</dbReference>
<dbReference type="InterPro" id="IPR000700">
    <property type="entry name" value="PAS-assoc_C"/>
</dbReference>
<dbReference type="InterPro" id="IPR035919">
    <property type="entry name" value="EAL_sf"/>
</dbReference>
<sequence>MDVLSAEKDHAEEFRRMETELRAMKEQFEAFVNNSTVAFIVIDLTGHIIRVNDTFEHILGWTAEEAIGKFLPFVPEPHVQEFLKGLQEQSFSGLASEAVRKRKDGSMFTASETLTPIRNESGEISSYACIMRNIADRKANERLLKVSEQRYKSLFENNPNAIYSVDLQGRFTELNPAVERISGYTPEELLYRDHTILLLPELKDLSVLNHYANHPTEKQEVEATITHKLGHQVDLSVINLPIEVEGEVIGYFCIAKDITEQKRAERIINHMAFTDCLTDLPNRRLFRQRLTETIETAETNPDQKLAVLFIDLDRFKVINDSLGHAFGDHVLQAVSERLQSCVGEQDTLCRMGGDEFTLLLPTVKGPDCAVAMSKRIMEVVRKPLVVDGHEVHITTSIGIALYPENGLDADTLMKNADIAMYRIKEHGKNNYQLYTDVMNEDAIQHLQLERELRKAIDRDEFLLHYQPQVNVSTGQITGMEALVRWQHPHRGLLSPIHFIPLAEETGLIVPIGEWVLRKACEDGQRWLQEGRKPMRMAVNLSLIQFQEPNLVETIQQILEETGLEPRYLELEITESIAMNNVEQVVAKLERLVNLGIQISIDDFGTGFSSLSYLKKFPIHKLKIDRSFITDITSDPDDASIVSAIIAMANSLKLDLIVEGVETEDQQTYLHRLGCFEMQGYLFSRPLPAQMLEQLMQSWLP</sequence>
<protein>
    <submittedName>
        <fullName evidence="6">EAL domain-containing protein</fullName>
    </submittedName>
</protein>
<organism evidence="6 7">
    <name type="scientific">Tumebacillus amylolyticus</name>
    <dbReference type="NCBI Taxonomy" id="2801339"/>
    <lineage>
        <taxon>Bacteria</taxon>
        <taxon>Bacillati</taxon>
        <taxon>Bacillota</taxon>
        <taxon>Bacilli</taxon>
        <taxon>Bacillales</taxon>
        <taxon>Alicyclobacillaceae</taxon>
        <taxon>Tumebacillus</taxon>
    </lineage>
</organism>
<dbReference type="Pfam" id="PF00563">
    <property type="entry name" value="EAL"/>
    <property type="match status" value="1"/>
</dbReference>
<dbReference type="CDD" id="cd01948">
    <property type="entry name" value="EAL"/>
    <property type="match status" value="1"/>
</dbReference>
<dbReference type="NCBIfam" id="TIGR00229">
    <property type="entry name" value="sensory_box"/>
    <property type="match status" value="2"/>
</dbReference>
<evidence type="ECO:0000259" key="2">
    <source>
        <dbReference type="PROSITE" id="PS50112"/>
    </source>
</evidence>
<evidence type="ECO:0000259" key="5">
    <source>
        <dbReference type="PROSITE" id="PS50887"/>
    </source>
</evidence>
<dbReference type="SMART" id="SM00267">
    <property type="entry name" value="GGDEF"/>
    <property type="match status" value="1"/>
</dbReference>
<dbReference type="InterPro" id="IPR029787">
    <property type="entry name" value="Nucleotide_cyclase"/>
</dbReference>
<dbReference type="SMART" id="SM00086">
    <property type="entry name" value="PAC"/>
    <property type="match status" value="2"/>
</dbReference>